<organism evidence="3 4">
    <name type="scientific">Clathrus columnatus</name>
    <dbReference type="NCBI Taxonomy" id="1419009"/>
    <lineage>
        <taxon>Eukaryota</taxon>
        <taxon>Fungi</taxon>
        <taxon>Dikarya</taxon>
        <taxon>Basidiomycota</taxon>
        <taxon>Agaricomycotina</taxon>
        <taxon>Agaricomycetes</taxon>
        <taxon>Phallomycetidae</taxon>
        <taxon>Phallales</taxon>
        <taxon>Clathraceae</taxon>
        <taxon>Clathrus</taxon>
    </lineage>
</organism>
<evidence type="ECO:0000259" key="2">
    <source>
        <dbReference type="PROSITE" id="PS51673"/>
    </source>
</evidence>
<dbReference type="Pfam" id="PF12752">
    <property type="entry name" value="SUZ"/>
    <property type="match status" value="1"/>
</dbReference>
<feature type="region of interest" description="Disordered" evidence="1">
    <location>
        <begin position="1"/>
        <end position="64"/>
    </location>
</feature>
<dbReference type="InterPro" id="IPR039228">
    <property type="entry name" value="SZRD1"/>
</dbReference>
<evidence type="ECO:0000313" key="3">
    <source>
        <dbReference type="EMBL" id="GJJ14580.1"/>
    </source>
</evidence>
<feature type="domain" description="SUZ" evidence="2">
    <location>
        <begin position="61"/>
        <end position="132"/>
    </location>
</feature>
<protein>
    <recommendedName>
        <fullName evidence="2">SUZ domain-containing protein</fullName>
    </recommendedName>
</protein>
<dbReference type="PANTHER" id="PTHR31796:SF2">
    <property type="entry name" value="SUZ DOMAIN-CONTAINING PROTEIN 1"/>
    <property type="match status" value="1"/>
</dbReference>
<dbReference type="PROSITE" id="PS51673">
    <property type="entry name" value="SUZ"/>
    <property type="match status" value="1"/>
</dbReference>
<keyword evidence="4" id="KW-1185">Reference proteome</keyword>
<proteinExistence type="predicted"/>
<feature type="region of interest" description="Disordered" evidence="1">
    <location>
        <begin position="152"/>
        <end position="176"/>
    </location>
</feature>
<feature type="compositionally biased region" description="Basic and acidic residues" evidence="1">
    <location>
        <begin position="46"/>
        <end position="58"/>
    </location>
</feature>
<dbReference type="InterPro" id="IPR024771">
    <property type="entry name" value="SUZ"/>
</dbReference>
<feature type="compositionally biased region" description="Polar residues" evidence="1">
    <location>
        <begin position="97"/>
        <end position="110"/>
    </location>
</feature>
<dbReference type="EMBL" id="BPWL01000010">
    <property type="protein sequence ID" value="GJJ14580.1"/>
    <property type="molecule type" value="Genomic_DNA"/>
</dbReference>
<feature type="region of interest" description="Disordered" evidence="1">
    <location>
        <begin position="93"/>
        <end position="115"/>
    </location>
</feature>
<feature type="compositionally biased region" description="Basic and acidic residues" evidence="1">
    <location>
        <begin position="1"/>
        <end position="13"/>
    </location>
</feature>
<accession>A0AAV5AJL8</accession>
<reference evidence="3" key="1">
    <citation type="submission" date="2021-10" db="EMBL/GenBank/DDBJ databases">
        <title>De novo Genome Assembly of Clathrus columnatus (Basidiomycota, Fungi) Using Illumina and Nanopore Sequence Data.</title>
        <authorList>
            <person name="Ogiso-Tanaka E."/>
            <person name="Itagaki H."/>
            <person name="Hosoya T."/>
            <person name="Hosaka K."/>
        </authorList>
    </citation>
    <scope>NUCLEOTIDE SEQUENCE</scope>
    <source>
        <strain evidence="3">MO-923</strain>
    </source>
</reference>
<gene>
    <name evidence="3" type="ORF">Clacol_008846</name>
</gene>
<feature type="compositionally biased region" description="Acidic residues" evidence="1">
    <location>
        <begin position="34"/>
        <end position="45"/>
    </location>
</feature>
<sequence length="176" mass="19822">MSPSDDHTWEKDISSTIKFAQRSKPNKTSVRDSWDDDEDEDEDEKLSEPEIIWERENSRAPMPHVQLSTTMATSGISLPPPAVFKEPLRILKRSDNTSKSSPISPNPHTTKSLEEREAQYLAARKRIFGDKGMEVVAFPSSPFIEAPRSVVIRDPIGPQSGNQTSNFQRRQKTGNS</sequence>
<comment type="caution">
    <text evidence="3">The sequence shown here is derived from an EMBL/GenBank/DDBJ whole genome shotgun (WGS) entry which is preliminary data.</text>
</comment>
<evidence type="ECO:0000256" key="1">
    <source>
        <dbReference type="SAM" id="MobiDB-lite"/>
    </source>
</evidence>
<evidence type="ECO:0000313" key="4">
    <source>
        <dbReference type="Proteomes" id="UP001050691"/>
    </source>
</evidence>
<feature type="compositionally biased region" description="Polar residues" evidence="1">
    <location>
        <begin position="159"/>
        <end position="168"/>
    </location>
</feature>
<dbReference type="AlphaFoldDB" id="A0AAV5AJL8"/>
<dbReference type="PANTHER" id="PTHR31796">
    <property type="entry name" value="SUZ DOMAIN-CONTAINING PROTEIN 1"/>
    <property type="match status" value="1"/>
</dbReference>
<dbReference type="Proteomes" id="UP001050691">
    <property type="component" value="Unassembled WGS sequence"/>
</dbReference>
<name>A0AAV5AJL8_9AGAM</name>